<dbReference type="NCBIfam" id="TIGR00413">
    <property type="entry name" value="rlpA"/>
    <property type="match status" value="1"/>
</dbReference>
<dbReference type="PANTHER" id="PTHR34183">
    <property type="entry name" value="ENDOLYTIC PEPTIDOGLYCAN TRANSGLYCOSYLASE RLPA"/>
    <property type="match status" value="1"/>
</dbReference>
<dbReference type="GO" id="GO:0000270">
    <property type="term" value="P:peptidoglycan metabolic process"/>
    <property type="evidence" value="ECO:0007669"/>
    <property type="project" value="UniProtKB-UniRule"/>
</dbReference>
<keyword evidence="1 7" id="KW-0732">Signal</keyword>
<dbReference type="HAMAP" id="MF_02071">
    <property type="entry name" value="RlpA"/>
    <property type="match status" value="1"/>
</dbReference>
<keyword evidence="10" id="KW-1185">Reference proteome</keyword>
<dbReference type="InterPro" id="IPR012997">
    <property type="entry name" value="RplA"/>
</dbReference>
<evidence type="ECO:0000256" key="3">
    <source>
        <dbReference type="ARBA" id="ARBA00023316"/>
    </source>
</evidence>
<dbReference type="EC" id="4.2.2.-" evidence="4"/>
<comment type="subcellular location">
    <subcellularLocation>
        <location evidence="4">Cell membrane</location>
        <topology evidence="4">Lipid-anchor</topology>
    </subcellularLocation>
</comment>
<dbReference type="EMBL" id="JAJVKT010000001">
    <property type="protein sequence ID" value="MCE7507011.1"/>
    <property type="molecule type" value="Genomic_DNA"/>
</dbReference>
<evidence type="ECO:0000313" key="10">
    <source>
        <dbReference type="Proteomes" id="UP001107961"/>
    </source>
</evidence>
<keyword evidence="2 4" id="KW-0456">Lyase</keyword>
<keyword evidence="4" id="KW-0472">Membrane</keyword>
<gene>
    <name evidence="4" type="primary">rlpA</name>
    <name evidence="9" type="ORF">LZG35_00065</name>
</gene>
<dbReference type="InterPro" id="IPR007730">
    <property type="entry name" value="SPOR-like_dom"/>
</dbReference>
<dbReference type="InterPro" id="IPR036680">
    <property type="entry name" value="SPOR-like_sf"/>
</dbReference>
<feature type="chain" id="PRO_5040277344" description="Endolytic peptidoglycan transglycosylase RlpA" evidence="7">
    <location>
        <begin position="23"/>
        <end position="316"/>
    </location>
</feature>
<dbReference type="Pfam" id="PF05036">
    <property type="entry name" value="SPOR"/>
    <property type="match status" value="1"/>
</dbReference>
<comment type="caution">
    <text evidence="9">The sequence shown here is derived from an EMBL/GenBank/DDBJ whole genome shotgun (WGS) entry which is preliminary data.</text>
</comment>
<comment type="function">
    <text evidence="4">Lytic transglycosylase with a strong preference for naked glycan strands that lack stem peptides.</text>
</comment>
<dbReference type="CDD" id="cd22268">
    <property type="entry name" value="DPBB_RlpA-like"/>
    <property type="match status" value="1"/>
</dbReference>
<dbReference type="SUPFAM" id="SSF110997">
    <property type="entry name" value="Sporulation related repeat"/>
    <property type="match status" value="1"/>
</dbReference>
<evidence type="ECO:0000256" key="6">
    <source>
        <dbReference type="SAM" id="MobiDB-lite"/>
    </source>
</evidence>
<name>A0A9Q3W0D7_9GAMM</name>
<organism evidence="9 10">
    <name type="scientific">Alloalcanivorax xenomutans</name>
    <dbReference type="NCBI Taxonomy" id="1094342"/>
    <lineage>
        <taxon>Bacteria</taxon>
        <taxon>Pseudomonadati</taxon>
        <taxon>Pseudomonadota</taxon>
        <taxon>Gammaproteobacteria</taxon>
        <taxon>Oceanospirillales</taxon>
        <taxon>Alcanivoracaceae</taxon>
        <taxon>Alloalcanivorax</taxon>
    </lineage>
</organism>
<evidence type="ECO:0000313" key="9">
    <source>
        <dbReference type="EMBL" id="MCE7507011.1"/>
    </source>
</evidence>
<evidence type="ECO:0000256" key="4">
    <source>
        <dbReference type="HAMAP-Rule" id="MF_02071"/>
    </source>
</evidence>
<dbReference type="InterPro" id="IPR009009">
    <property type="entry name" value="RlpA-like_DPBB"/>
</dbReference>
<dbReference type="RefSeq" id="WP_080530563.1">
    <property type="nucleotide sequence ID" value="NZ_CP012331.1"/>
</dbReference>
<dbReference type="SUPFAM" id="SSF50685">
    <property type="entry name" value="Barwin-like endoglucanases"/>
    <property type="match status" value="1"/>
</dbReference>
<dbReference type="Gene3D" id="2.40.40.10">
    <property type="entry name" value="RlpA-like domain"/>
    <property type="match status" value="1"/>
</dbReference>
<keyword evidence="4" id="KW-0564">Palmitate</keyword>
<evidence type="ECO:0000256" key="1">
    <source>
        <dbReference type="ARBA" id="ARBA00022729"/>
    </source>
</evidence>
<dbReference type="AlphaFoldDB" id="A0A9Q3W0D7"/>
<dbReference type="InterPro" id="IPR036908">
    <property type="entry name" value="RlpA-like_sf"/>
</dbReference>
<keyword evidence="3 4" id="KW-0961">Cell wall biogenesis/degradation</keyword>
<protein>
    <recommendedName>
        <fullName evidence="4">Endolytic peptidoglycan transglycosylase RlpA</fullName>
        <ecNumber evidence="4">4.2.2.-</ecNumber>
    </recommendedName>
</protein>
<reference evidence="9" key="1">
    <citation type="submission" date="2022-01" db="EMBL/GenBank/DDBJ databases">
        <authorList>
            <person name="Karlyshev A.V."/>
            <person name="Jaspars M."/>
        </authorList>
    </citation>
    <scope>NUCLEOTIDE SEQUENCE</scope>
    <source>
        <strain evidence="9">AGSA3-2</strain>
    </source>
</reference>
<dbReference type="Proteomes" id="UP001107961">
    <property type="component" value="Unassembled WGS sequence"/>
</dbReference>
<dbReference type="GO" id="GO:0005886">
    <property type="term" value="C:plasma membrane"/>
    <property type="evidence" value="ECO:0007669"/>
    <property type="project" value="UniProtKB-SubCell"/>
</dbReference>
<sequence length="316" mass="34479">MRALLISALALALGACSLTPPATTQDAPTGLPKKSTGDASPTQPPARDPAGAPGSDRYAHSTDSPPPAEDRSSIERIPEPVPKSEPPSRYGNPATYSVWGQTYHVLPSSEGYEEEGLASWYGRKFHGYRTSSGEPYDMYRFTAAHRTLPLPTYVRVTNLDNNKQLVVRVNDRGPFHSDRIIDLSWAAAVRLGIEQNGTGHVRVEALTPEERPGGRRQGTVPTAVRAALDSPPPEAGKNQARSGDLYLQAGAFRALDGARDLERQLRNRLKLPVTVRKLENSAYYKVWLGPFASLDDQEQARQACQQAGFGNPMPVR</sequence>
<dbReference type="KEGG" id="axe:P40_05090"/>
<dbReference type="PROSITE" id="PS51257">
    <property type="entry name" value="PROKAR_LIPOPROTEIN"/>
    <property type="match status" value="1"/>
</dbReference>
<dbReference type="FunFam" id="2.40.40.10:FF:000003">
    <property type="entry name" value="Endolytic peptidoglycan transglycosylase RlpA"/>
    <property type="match status" value="1"/>
</dbReference>
<evidence type="ECO:0000256" key="7">
    <source>
        <dbReference type="SAM" id="SignalP"/>
    </source>
</evidence>
<dbReference type="Pfam" id="PF03330">
    <property type="entry name" value="DPBB_1"/>
    <property type="match status" value="1"/>
</dbReference>
<accession>A0A9Q3W0D7</accession>
<feature type="signal peptide" evidence="7">
    <location>
        <begin position="1"/>
        <end position="22"/>
    </location>
</feature>
<keyword evidence="4" id="KW-1003">Cell membrane</keyword>
<evidence type="ECO:0000256" key="2">
    <source>
        <dbReference type="ARBA" id="ARBA00023239"/>
    </source>
</evidence>
<keyword evidence="4" id="KW-0449">Lipoprotein</keyword>
<comment type="similarity">
    <text evidence="4 5">Belongs to the RlpA family.</text>
</comment>
<dbReference type="GO" id="GO:0008932">
    <property type="term" value="F:lytic endotransglycosylase activity"/>
    <property type="evidence" value="ECO:0007669"/>
    <property type="project" value="UniProtKB-UniRule"/>
</dbReference>
<dbReference type="PROSITE" id="PS51724">
    <property type="entry name" value="SPOR"/>
    <property type="match status" value="1"/>
</dbReference>
<feature type="region of interest" description="Disordered" evidence="6">
    <location>
        <begin position="20"/>
        <end position="93"/>
    </location>
</feature>
<dbReference type="GO" id="GO:0042834">
    <property type="term" value="F:peptidoglycan binding"/>
    <property type="evidence" value="ECO:0007669"/>
    <property type="project" value="InterPro"/>
</dbReference>
<feature type="domain" description="SPOR" evidence="8">
    <location>
        <begin position="239"/>
        <end position="316"/>
    </location>
</feature>
<dbReference type="PANTHER" id="PTHR34183:SF1">
    <property type="entry name" value="ENDOLYTIC PEPTIDOGLYCAN TRANSGLYCOSYLASE RLPA"/>
    <property type="match status" value="1"/>
</dbReference>
<dbReference type="GO" id="GO:0071555">
    <property type="term" value="P:cell wall organization"/>
    <property type="evidence" value="ECO:0007669"/>
    <property type="project" value="UniProtKB-KW"/>
</dbReference>
<dbReference type="InterPro" id="IPR034718">
    <property type="entry name" value="RlpA"/>
</dbReference>
<evidence type="ECO:0000256" key="5">
    <source>
        <dbReference type="RuleBase" id="RU003495"/>
    </source>
</evidence>
<dbReference type="Gene3D" id="3.30.70.1070">
    <property type="entry name" value="Sporulation related repeat"/>
    <property type="match status" value="1"/>
</dbReference>
<feature type="compositionally biased region" description="Basic and acidic residues" evidence="6">
    <location>
        <begin position="68"/>
        <end position="78"/>
    </location>
</feature>
<proteinExistence type="inferred from homology"/>
<evidence type="ECO:0000259" key="8">
    <source>
        <dbReference type="PROSITE" id="PS51724"/>
    </source>
</evidence>
<dbReference type="GO" id="GO:0009279">
    <property type="term" value="C:cell outer membrane"/>
    <property type="evidence" value="ECO:0007669"/>
    <property type="project" value="TreeGrafter"/>
</dbReference>